<dbReference type="PANTHER" id="PTHR11630">
    <property type="entry name" value="DNA REPLICATION LICENSING FACTOR MCM FAMILY MEMBER"/>
    <property type="match status" value="1"/>
</dbReference>
<proteinExistence type="inferred from homology"/>
<evidence type="ECO:0000256" key="19">
    <source>
        <dbReference type="SAM" id="Phobius"/>
    </source>
</evidence>
<dbReference type="Pfam" id="PF18263">
    <property type="entry name" value="WHD_MCM6"/>
    <property type="match status" value="1"/>
</dbReference>
<keyword evidence="19" id="KW-1133">Transmembrane helix</keyword>
<dbReference type="InterPro" id="IPR001208">
    <property type="entry name" value="MCM_dom"/>
</dbReference>
<dbReference type="InterPro" id="IPR014721">
    <property type="entry name" value="Ribsml_uS5_D2-typ_fold_subgr"/>
</dbReference>
<evidence type="ECO:0000256" key="18">
    <source>
        <dbReference type="SAM" id="MobiDB-lite"/>
    </source>
</evidence>
<dbReference type="GO" id="GO:0097373">
    <property type="term" value="C:MCM core complex"/>
    <property type="evidence" value="ECO:0007669"/>
    <property type="project" value="UniProtKB-ARBA"/>
</dbReference>
<dbReference type="InterPro" id="IPR041562">
    <property type="entry name" value="MCM_lid"/>
</dbReference>
<dbReference type="FunFam" id="1.20.58.870:FF:000002">
    <property type="entry name" value="DNA helicase"/>
    <property type="match status" value="1"/>
</dbReference>
<dbReference type="GO" id="GO:1990518">
    <property type="term" value="F:single-stranded 3'-5' DNA helicase activity"/>
    <property type="evidence" value="ECO:0007669"/>
    <property type="project" value="TreeGrafter"/>
</dbReference>
<keyword evidence="9" id="KW-0256">Endoplasmic reticulum</keyword>
<keyword evidence="7" id="KW-0378">Hydrolase</keyword>
<dbReference type="SUPFAM" id="SSF50249">
    <property type="entry name" value="Nucleic acid-binding proteins"/>
    <property type="match status" value="1"/>
</dbReference>
<keyword evidence="13" id="KW-0131">Cell cycle</keyword>
<feature type="region of interest" description="Disordered" evidence="18">
    <location>
        <begin position="1520"/>
        <end position="1581"/>
    </location>
</feature>
<dbReference type="Gene3D" id="3.40.50.300">
    <property type="entry name" value="P-loop containing nucleotide triphosphate hydrolases"/>
    <property type="match status" value="1"/>
</dbReference>
<feature type="transmembrane region" description="Helical" evidence="19">
    <location>
        <begin position="1700"/>
        <end position="1718"/>
    </location>
</feature>
<feature type="region of interest" description="Disordered" evidence="18">
    <location>
        <begin position="1393"/>
        <end position="1435"/>
    </location>
</feature>
<sequence length="1760" mass="193063">MDDAGSAPSHSRSVSIPPAEAASRHLELALQRLVNHRAKSNRAAHTAKMIEQRQAATETAVSAPGKVLLAGGYLVLDRDYTGTVCALDARIHVVVQQQSVKRRPSAAETQTEGHAQLNSGQAAADGAVGAAEIPPATVSGGAQEEAVQDTVTVKSPQFVDAVWKYKIQRSDNGGGVRAVQCDDGPRNPFVETALNYALTYVSYVSASHNIGSLVVTILADDDYYSETTASGSPNSGYAGFKKFGVRLQDAHKTGLGSSAALVTALVSALVVHRTVQPEKLSQNKAKLHNLAQAAHCAAQGKIGSGFDVAAAVYGSCYYRRFSPSVLAGLGEPGSAGFEDRLFAVVEDVNAGAPWDTECHDVGFKLPMGIRMVLCDVDCGSQTPGMVKKLLRWRDENREEADILWANLQLNNEKILFELRKLLHSPGADFNELRNLLLKSRMWIKTMTKKSEVPVEPMVQTELLDSLGKLDGVIGGVVPGAGGYDAIALLMIDDPGVYNEVRAHLNDWQSTVEDDFGGKIERVRLLGVGYGSEGILNELPVRRELYATFFFLLLIKTSTFNPKDEQKRTTRDIDDTGCCSRSIFLLLHVNANENFVMSSILDQLMTSEADGGPMLGSSQRSDAPPTSSRLPLASESNAPMSEAPEFADDQVVGAGSRSSRRPRHPMYGPGPPPVRDVAGEKVQQAFEEMLETHVEDPMSSGAPPTSSEMLSDKYYISQIHGMQKLQLSTLYVDFTHLNSNQVLADAIINQYYRFQPYLTKALHNLIAKYEPQYFRAHKQLGSHSSQAGTSTVALDSTEPDSLAGKTRYQQTDKVFTLAFYNLPLVSRLRQLRTAQIGTLCSISGTVTRTSEVRPELALGTFICGNCNNVCPDIEQSFKFTEPTQCTSATCGNRIGWRLDIRKSTFVDWQKVKLQESAHEIPTGSMPRTMDVILRGEMVDRAKAGERCIFTGMLVVIPDISQSGLPGVRPEATKDYGNFRGGDVGGNGVSGLKSLGVRDLTYRLAFLACMVTPDLSTPGQSSNQNLSGQAPNILSSLNQVEAPDDVEEEAQTALLHSLTPYEVQDLKQMVHSDYIYARLIDSIAPMIYGHHQIKKGLLLQLVGGVSKRTVEESMQLRGDINICIVGDPSTSKSQFLKYICKLHPRAVYTSGKASSAAGLTAAVVKDPETGEFTIEAGALMLANGGGICAIDEFDKMDISDQVAIHEAMEQQTISIAKAGIHTTLNARASILAAANPIGGRYNPKTTLRGNLNFSAPIMSRFDLFFVIRDDPNEAVDRNLADHIVNVHMNRDEAVKPELSTEQLQRYIRFARTFRPVFTEEARALVVEKYKELRADDAQGGMGRSSYRITVRQLESLIRLSEAVAKANCVEEVIPRFVKEAYDLLRQSIVTVEKDDVDVDDEEVPPAATNQPDTEDHNMMDEDENTQQNTDVPQANGENRTQKVKITYDKYMRVLNVLVRRVNDDENRSGEGVEEEDLILHYLEQVESELNNEEELEQERSLVTKILRRMVKDNILMQIRGDGLMETDGGEQPAEEPKVDNERQPTETDPQWEQAEKWRGEGMSRASRAGKEEPELHEPRKDEKMSQHSKWLMLALASGAFAATNGLFAKLTTTELTTSISRAISHIFSSSEATTTLDVIVEYLVRAAFFGLNLLSNFIMWTLFTRALTASPSTTKVTITNTTANFLVTGILGMLVFREKVNAQWLIGATLMAAGCIIVGMREKQKDEESPGTSAGMNEGEDIGLAENRKSDEDDDLIALEED</sequence>
<evidence type="ECO:0000256" key="6">
    <source>
        <dbReference type="ARBA" id="ARBA00022741"/>
    </source>
</evidence>
<dbReference type="SUPFAM" id="SSF54211">
    <property type="entry name" value="Ribosomal protein S5 domain 2-like"/>
    <property type="match status" value="1"/>
</dbReference>
<feature type="transmembrane region" description="Helical" evidence="19">
    <location>
        <begin position="1640"/>
        <end position="1662"/>
    </location>
</feature>
<dbReference type="GO" id="GO:0016787">
    <property type="term" value="F:hydrolase activity"/>
    <property type="evidence" value="ECO:0007669"/>
    <property type="project" value="UniProtKB-KW"/>
</dbReference>
<dbReference type="InterPro" id="IPR037185">
    <property type="entry name" value="EmrE-like"/>
</dbReference>
<dbReference type="SMART" id="SM00350">
    <property type="entry name" value="MCM"/>
    <property type="match status" value="1"/>
</dbReference>
<dbReference type="InterPro" id="IPR008049">
    <property type="entry name" value="MCM6"/>
</dbReference>
<feature type="transmembrane region" description="Helical" evidence="19">
    <location>
        <begin position="1674"/>
        <end position="1694"/>
    </location>
</feature>
<evidence type="ECO:0000256" key="15">
    <source>
        <dbReference type="ARBA" id="ARBA00074937"/>
    </source>
</evidence>
<dbReference type="GO" id="GO:0000727">
    <property type="term" value="P:double-strand break repair via break-induced replication"/>
    <property type="evidence" value="ECO:0007669"/>
    <property type="project" value="TreeGrafter"/>
</dbReference>
<evidence type="ECO:0000259" key="20">
    <source>
        <dbReference type="PROSITE" id="PS50051"/>
    </source>
</evidence>
<dbReference type="VEuPathDB" id="FungiDB:TERG_05025"/>
<keyword evidence="12" id="KW-0539">Nucleus</keyword>
<dbReference type="PRINTS" id="PR01662">
    <property type="entry name" value="MCMPROTEIN6"/>
</dbReference>
<dbReference type="InterPro" id="IPR027417">
    <property type="entry name" value="P-loop_NTPase"/>
</dbReference>
<feature type="compositionally biased region" description="Polar residues" evidence="18">
    <location>
        <begin position="1423"/>
        <end position="1435"/>
    </location>
</feature>
<evidence type="ECO:0000256" key="13">
    <source>
        <dbReference type="ARBA" id="ARBA00023306"/>
    </source>
</evidence>
<dbReference type="GO" id="GO:0003697">
    <property type="term" value="F:single-stranded DNA binding"/>
    <property type="evidence" value="ECO:0007669"/>
    <property type="project" value="TreeGrafter"/>
</dbReference>
<feature type="compositionally biased region" description="Polar residues" evidence="18">
    <location>
        <begin position="615"/>
        <end position="638"/>
    </location>
</feature>
<accession>A0A178EX06</accession>
<dbReference type="GO" id="GO:1902969">
    <property type="term" value="P:mitotic DNA replication"/>
    <property type="evidence" value="ECO:0007669"/>
    <property type="project" value="TreeGrafter"/>
</dbReference>
<comment type="subcellular location">
    <subcellularLocation>
        <location evidence="2">Endoplasmic reticulum membrane</location>
        <topology evidence="2">Multi-pass membrane protein</topology>
    </subcellularLocation>
    <subcellularLocation>
        <location evidence="1">Nucleus</location>
    </subcellularLocation>
</comment>
<evidence type="ECO:0000256" key="8">
    <source>
        <dbReference type="ARBA" id="ARBA00022806"/>
    </source>
</evidence>
<dbReference type="Gene3D" id="2.20.28.10">
    <property type="match status" value="1"/>
</dbReference>
<dbReference type="InterPro" id="IPR018525">
    <property type="entry name" value="MCM_CS"/>
</dbReference>
<dbReference type="InterPro" id="IPR020568">
    <property type="entry name" value="Ribosomal_Su5_D2-typ_SF"/>
</dbReference>
<name>A0A178EX06_TRIRU</name>
<dbReference type="VEuPathDB" id="FungiDB:TERG_05026"/>
<keyword evidence="19" id="KW-0812">Transmembrane</keyword>
<dbReference type="FunFam" id="3.30.1640.10:FF:000009">
    <property type="entry name" value="DNA helicase"/>
    <property type="match status" value="1"/>
</dbReference>
<keyword evidence="6 17" id="KW-0547">Nucleotide-binding</keyword>
<dbReference type="CDD" id="cd17757">
    <property type="entry name" value="MCM6"/>
    <property type="match status" value="1"/>
</dbReference>
<dbReference type="FunFam" id="2.20.28.10:FF:000003">
    <property type="entry name" value="DNA helicase"/>
    <property type="match status" value="1"/>
</dbReference>
<dbReference type="GO" id="GO:0006270">
    <property type="term" value="P:DNA replication initiation"/>
    <property type="evidence" value="ECO:0007669"/>
    <property type="project" value="InterPro"/>
</dbReference>
<dbReference type="EC" id="3.6.4.12" evidence="4"/>
<evidence type="ECO:0000313" key="22">
    <source>
        <dbReference type="Proteomes" id="UP000243015"/>
    </source>
</evidence>
<evidence type="ECO:0000256" key="2">
    <source>
        <dbReference type="ARBA" id="ARBA00004477"/>
    </source>
</evidence>
<feature type="region of interest" description="Disordered" evidence="18">
    <location>
        <begin position="607"/>
        <end position="674"/>
    </location>
</feature>
<feature type="compositionally biased region" description="Basic and acidic residues" evidence="18">
    <location>
        <begin position="1566"/>
        <end position="1581"/>
    </location>
</feature>
<dbReference type="PRINTS" id="PR01657">
    <property type="entry name" value="MCMFAMILY"/>
</dbReference>
<dbReference type="InterPro" id="IPR006204">
    <property type="entry name" value="GHMP_kinase_N_dom"/>
</dbReference>
<dbReference type="GO" id="GO:0031261">
    <property type="term" value="C:DNA replication preinitiation complex"/>
    <property type="evidence" value="ECO:0007669"/>
    <property type="project" value="UniProtKB-ARBA"/>
</dbReference>
<dbReference type="PROSITE" id="PS50051">
    <property type="entry name" value="MCM_2"/>
    <property type="match status" value="1"/>
</dbReference>
<keyword evidence="19" id="KW-0472">Membrane</keyword>
<evidence type="ECO:0000256" key="12">
    <source>
        <dbReference type="ARBA" id="ARBA00023242"/>
    </source>
</evidence>
<dbReference type="Proteomes" id="UP000243015">
    <property type="component" value="Unassembled WGS sequence"/>
</dbReference>
<evidence type="ECO:0000256" key="3">
    <source>
        <dbReference type="ARBA" id="ARBA00008010"/>
    </source>
</evidence>
<reference evidence="21 22" key="1">
    <citation type="submission" date="2016-05" db="EMBL/GenBank/DDBJ databases">
        <title>Genome sequencing of Trichophyton rubrum CMCC(F)T1i isolated from hair.</title>
        <authorList>
            <person name="Zhan P."/>
            <person name="Tao Y."/>
            <person name="Liu W."/>
        </authorList>
    </citation>
    <scope>NUCLEOTIDE SEQUENCE [LARGE SCALE GENOMIC DNA]</scope>
    <source>
        <strain evidence="22">CMCC(F)T1i</strain>
    </source>
</reference>
<evidence type="ECO:0000256" key="7">
    <source>
        <dbReference type="ARBA" id="ARBA00022801"/>
    </source>
</evidence>
<dbReference type="InterPro" id="IPR041024">
    <property type="entry name" value="Mcm6_C"/>
</dbReference>
<protein>
    <recommendedName>
        <fullName evidence="14 15">DNA replication licensing factor MCM6</fullName>
        <ecNumber evidence="4">3.6.4.12</ecNumber>
    </recommendedName>
    <alternativeName>
        <fullName evidence="14 15">DNA replication licensing factor MCM6</fullName>
    </alternativeName>
    <alternativeName>
        <fullName evidence="16">Minichromosome maintenance protein 6</fullName>
    </alternativeName>
</protein>
<dbReference type="Pfam" id="PF14551">
    <property type="entry name" value="MCM_N"/>
    <property type="match status" value="1"/>
</dbReference>
<dbReference type="GO" id="GO:0005656">
    <property type="term" value="C:nuclear pre-replicative complex"/>
    <property type="evidence" value="ECO:0007669"/>
    <property type="project" value="UniProtKB-ARBA"/>
</dbReference>
<evidence type="ECO:0000256" key="11">
    <source>
        <dbReference type="ARBA" id="ARBA00023125"/>
    </source>
</evidence>
<evidence type="ECO:0000256" key="4">
    <source>
        <dbReference type="ARBA" id="ARBA00012551"/>
    </source>
</evidence>
<dbReference type="Pfam" id="PF17855">
    <property type="entry name" value="MCM_lid"/>
    <property type="match status" value="1"/>
</dbReference>
<dbReference type="GO" id="GO:0043596">
    <property type="term" value="C:nuclear replication fork"/>
    <property type="evidence" value="ECO:0007669"/>
    <property type="project" value="UniProtKB-ARBA"/>
</dbReference>
<keyword evidence="10 17" id="KW-0067">ATP-binding</keyword>
<dbReference type="Pfam" id="PF17207">
    <property type="entry name" value="MCM_OB"/>
    <property type="match status" value="1"/>
</dbReference>
<feature type="region of interest" description="Disordered" evidence="18">
    <location>
        <begin position="1721"/>
        <end position="1760"/>
    </location>
</feature>
<feature type="compositionally biased region" description="Polar residues" evidence="18">
    <location>
        <begin position="107"/>
        <end position="119"/>
    </location>
</feature>
<dbReference type="InterPro" id="IPR012340">
    <property type="entry name" value="NA-bd_OB-fold"/>
</dbReference>
<dbReference type="FunFam" id="3.40.50.300:FF:000115">
    <property type="entry name" value="DNA helicase"/>
    <property type="match status" value="1"/>
</dbReference>
<dbReference type="InterPro" id="IPR033762">
    <property type="entry name" value="MCM_OB"/>
</dbReference>
<evidence type="ECO:0000256" key="9">
    <source>
        <dbReference type="ARBA" id="ARBA00022824"/>
    </source>
</evidence>
<dbReference type="Gene3D" id="3.30.1640.10">
    <property type="entry name" value="mini-chromosome maintenance (MCM) complex, chain A, domain 1"/>
    <property type="match status" value="1"/>
</dbReference>
<dbReference type="InterPro" id="IPR027925">
    <property type="entry name" value="MCM_N"/>
</dbReference>
<dbReference type="EMBL" id="LHPM01000015">
    <property type="protein sequence ID" value="OAL64632.1"/>
    <property type="molecule type" value="Genomic_DNA"/>
</dbReference>
<evidence type="ECO:0000256" key="10">
    <source>
        <dbReference type="ARBA" id="ARBA00022840"/>
    </source>
</evidence>
<feature type="domain" description="MCM C-terminal AAA(+) ATPase" evidence="20">
    <location>
        <begin position="1073"/>
        <end position="1281"/>
    </location>
</feature>
<dbReference type="Gene3D" id="1.20.58.870">
    <property type="match status" value="1"/>
</dbReference>
<gene>
    <name evidence="21" type="ORF">A7C99_4066</name>
</gene>
<keyword evidence="8" id="KW-0347">Helicase</keyword>
<dbReference type="GO" id="GO:0006279">
    <property type="term" value="P:premeiotic DNA replication"/>
    <property type="evidence" value="ECO:0007669"/>
    <property type="project" value="UniProtKB-ARBA"/>
</dbReference>
<dbReference type="Gene3D" id="3.30.230.10">
    <property type="match status" value="1"/>
</dbReference>
<dbReference type="Pfam" id="PF00288">
    <property type="entry name" value="GHMP_kinases_N"/>
    <property type="match status" value="1"/>
</dbReference>
<dbReference type="Pfam" id="PF00493">
    <property type="entry name" value="MCM"/>
    <property type="match status" value="1"/>
</dbReference>
<dbReference type="InterPro" id="IPR031327">
    <property type="entry name" value="MCM"/>
</dbReference>
<comment type="similarity">
    <text evidence="3 17">Belongs to the MCM family.</text>
</comment>
<dbReference type="VEuPathDB" id="FungiDB:TERG_05024"/>
<evidence type="ECO:0000256" key="5">
    <source>
        <dbReference type="ARBA" id="ARBA00022705"/>
    </source>
</evidence>
<evidence type="ECO:0000256" key="17">
    <source>
        <dbReference type="RuleBase" id="RU004070"/>
    </source>
</evidence>
<dbReference type="PANTHER" id="PTHR11630:SF43">
    <property type="entry name" value="DNA REPLICATION LICENSING FACTOR MCM6"/>
    <property type="match status" value="1"/>
</dbReference>
<evidence type="ECO:0000313" key="21">
    <source>
        <dbReference type="EMBL" id="OAL64632.1"/>
    </source>
</evidence>
<dbReference type="PROSITE" id="PS00847">
    <property type="entry name" value="MCM_1"/>
    <property type="match status" value="1"/>
</dbReference>
<feature type="compositionally biased region" description="Basic and acidic residues" evidence="18">
    <location>
        <begin position="1532"/>
        <end position="1543"/>
    </location>
</feature>
<evidence type="ECO:0000256" key="1">
    <source>
        <dbReference type="ARBA" id="ARBA00004123"/>
    </source>
</evidence>
<dbReference type="SUPFAM" id="SSF52540">
    <property type="entry name" value="P-loop containing nucleoside triphosphate hydrolases"/>
    <property type="match status" value="1"/>
</dbReference>
<evidence type="ECO:0000256" key="16">
    <source>
        <dbReference type="ARBA" id="ARBA00078178"/>
    </source>
</evidence>
<dbReference type="GO" id="GO:0042555">
    <property type="term" value="C:MCM complex"/>
    <property type="evidence" value="ECO:0007669"/>
    <property type="project" value="InterPro"/>
</dbReference>
<comment type="caution">
    <text evidence="21">The sequence shown here is derived from an EMBL/GenBank/DDBJ whole genome shotgun (WGS) entry which is preliminary data.</text>
</comment>
<feature type="region of interest" description="Disordered" evidence="18">
    <location>
        <begin position="99"/>
        <end position="126"/>
    </location>
</feature>
<evidence type="ECO:0000256" key="14">
    <source>
        <dbReference type="ARBA" id="ARBA00073751"/>
    </source>
</evidence>
<dbReference type="GO" id="GO:0005524">
    <property type="term" value="F:ATP binding"/>
    <property type="evidence" value="ECO:0007669"/>
    <property type="project" value="UniProtKB-KW"/>
</dbReference>
<organism evidence="21 22">
    <name type="scientific">Trichophyton rubrum</name>
    <name type="common">Athlete's foot fungus</name>
    <name type="synonym">Epidermophyton rubrum</name>
    <dbReference type="NCBI Taxonomy" id="5551"/>
    <lineage>
        <taxon>Eukaryota</taxon>
        <taxon>Fungi</taxon>
        <taxon>Dikarya</taxon>
        <taxon>Ascomycota</taxon>
        <taxon>Pezizomycotina</taxon>
        <taxon>Eurotiomycetes</taxon>
        <taxon>Eurotiomycetidae</taxon>
        <taxon>Onygenales</taxon>
        <taxon>Arthrodermataceae</taxon>
        <taxon>Trichophyton</taxon>
    </lineage>
</organism>
<keyword evidence="5" id="KW-0235">DNA replication</keyword>
<dbReference type="Gene3D" id="2.40.50.140">
    <property type="entry name" value="Nucleic acid-binding proteins"/>
    <property type="match status" value="1"/>
</dbReference>
<dbReference type="SUPFAM" id="SSF103481">
    <property type="entry name" value="Multidrug resistance efflux transporter EmrE"/>
    <property type="match status" value="1"/>
</dbReference>
<feature type="compositionally biased region" description="Acidic residues" evidence="18">
    <location>
        <begin position="1750"/>
        <end position="1760"/>
    </location>
</feature>
<keyword evidence="11 17" id="KW-0238">DNA-binding</keyword>